<protein>
    <recommendedName>
        <fullName evidence="4">Lipoprotein</fullName>
    </recommendedName>
</protein>
<evidence type="ECO:0000313" key="2">
    <source>
        <dbReference type="EMBL" id="MFF1277541.1"/>
    </source>
</evidence>
<organism evidence="2 3">
    <name type="scientific">Streptomyces marokkonensis</name>
    <dbReference type="NCBI Taxonomy" id="324855"/>
    <lineage>
        <taxon>Bacteria</taxon>
        <taxon>Bacillati</taxon>
        <taxon>Actinomycetota</taxon>
        <taxon>Actinomycetes</taxon>
        <taxon>Kitasatosporales</taxon>
        <taxon>Streptomycetaceae</taxon>
        <taxon>Streptomyces</taxon>
    </lineage>
</organism>
<reference evidence="2 3" key="1">
    <citation type="submission" date="2024-09" db="EMBL/GenBank/DDBJ databases">
        <title>The Natural Products Discovery Center: Release of the First 8490 Sequenced Strains for Exploring Actinobacteria Biosynthetic Diversity.</title>
        <authorList>
            <person name="Kalkreuter E."/>
            <person name="Kautsar S.A."/>
            <person name="Yang D."/>
            <person name="Bader C.D."/>
            <person name="Teijaro C.N."/>
            <person name="Fluegel L."/>
            <person name="Davis C.M."/>
            <person name="Simpson J.R."/>
            <person name="Lauterbach L."/>
            <person name="Steele A.D."/>
            <person name="Gui C."/>
            <person name="Meng S."/>
            <person name="Li G."/>
            <person name="Viehrig K."/>
            <person name="Ye F."/>
            <person name="Su P."/>
            <person name="Kiefer A.F."/>
            <person name="Nichols A."/>
            <person name="Cepeda A.J."/>
            <person name="Yan W."/>
            <person name="Fan B."/>
            <person name="Jiang Y."/>
            <person name="Adhikari A."/>
            <person name="Zheng C.-J."/>
            <person name="Schuster L."/>
            <person name="Cowan T.M."/>
            <person name="Smanski M.J."/>
            <person name="Chevrette M.G."/>
            <person name="De Carvalho L.P.S."/>
            <person name="Shen B."/>
        </authorList>
    </citation>
    <scope>NUCLEOTIDE SEQUENCE [LARGE SCALE GENOMIC DNA]</scope>
    <source>
        <strain evidence="2 3">NPDC058328</strain>
    </source>
</reference>
<evidence type="ECO:0008006" key="4">
    <source>
        <dbReference type="Google" id="ProtNLM"/>
    </source>
</evidence>
<feature type="compositionally biased region" description="Basic and acidic residues" evidence="1">
    <location>
        <begin position="39"/>
        <end position="73"/>
    </location>
</feature>
<dbReference type="RefSeq" id="WP_388239433.1">
    <property type="nucleotide sequence ID" value="NZ_JBHVZQ010000038.1"/>
</dbReference>
<evidence type="ECO:0000256" key="1">
    <source>
        <dbReference type="SAM" id="MobiDB-lite"/>
    </source>
</evidence>
<sequence>MHTITLSRLAGFARRLTVITALTSLTLLTACDGESESSGEARSKDVASVTREGEPGDGKKEPAKAERPLIRPDTSEEEEWRLVQVYYDCLAKQGLKMAKNHGGEYEGTYKGIIEEDPAKITAANKVCGSKEPETLPERAARNDPEYHDKYDKWLTCMRSHGLKVQATPDEPGIFAFEEGLPPEDKAKWVKKCEAEAFVAN</sequence>
<gene>
    <name evidence="2" type="ORF">ACFVZC_29720</name>
</gene>
<feature type="region of interest" description="Disordered" evidence="1">
    <location>
        <begin position="33"/>
        <end position="73"/>
    </location>
</feature>
<comment type="caution">
    <text evidence="2">The sequence shown here is derived from an EMBL/GenBank/DDBJ whole genome shotgun (WGS) entry which is preliminary data.</text>
</comment>
<name>A0ABW6QFR6_9ACTN</name>
<accession>A0ABW6QFR6</accession>
<proteinExistence type="predicted"/>
<dbReference type="Proteomes" id="UP001601627">
    <property type="component" value="Unassembled WGS sequence"/>
</dbReference>
<dbReference type="EMBL" id="JBHVZQ010000038">
    <property type="protein sequence ID" value="MFF1277541.1"/>
    <property type="molecule type" value="Genomic_DNA"/>
</dbReference>
<evidence type="ECO:0000313" key="3">
    <source>
        <dbReference type="Proteomes" id="UP001601627"/>
    </source>
</evidence>
<keyword evidence="3" id="KW-1185">Reference proteome</keyword>